<accession>A0AAU8JSR9</accession>
<dbReference type="PANTHER" id="PTHR45436">
    <property type="entry name" value="SENSOR HISTIDINE KINASE YKOH"/>
    <property type="match status" value="1"/>
</dbReference>
<dbReference type="InterPro" id="IPR003661">
    <property type="entry name" value="HisK_dim/P_dom"/>
</dbReference>
<keyword evidence="9" id="KW-0902">Two-component regulatory system</keyword>
<feature type="transmembrane region" description="Helical" evidence="11">
    <location>
        <begin position="83"/>
        <end position="106"/>
    </location>
</feature>
<dbReference type="InterPro" id="IPR003594">
    <property type="entry name" value="HATPase_dom"/>
</dbReference>
<sequence>MGSLRLRFTLVFGVMFFVAAAAVLVVSVVLVDNSMRYTLDLAFPAASPLEPPHSAELQRYLAVQRAAQPATRRNIQETMQFNLVFKGGLAVVAVGVIATTAGWLVAGRLTRPLRVISATAERVAGSTLHRRIDLQAPPGEVKSLADSFDGMLDRLDQAFAGQSRFIANAAHELKTPIAVNRTLVEVAMNRTDAPPELRQLGENLLAVSARHERLIDALLTLARAENSVTDSVAVDLAELAESVLDTAAAEAARRGVTVEDRTGPAVVTGDPVLLEQVVRNLVDNAVRYNRPGGVVTVTVAPVRDGVELEVGNSGPQIAAHEVPLLFAPFRRLTDRVGSARGSGLGLSIVRAVARAHGGEASARPRPGGGLTVRVLLPAGPRAFGPRGRTGAPAQGIR</sequence>
<evidence type="ECO:0000256" key="3">
    <source>
        <dbReference type="ARBA" id="ARBA00012438"/>
    </source>
</evidence>
<dbReference type="SUPFAM" id="SSF47384">
    <property type="entry name" value="Homodimeric domain of signal transducing histidine kinase"/>
    <property type="match status" value="1"/>
</dbReference>
<evidence type="ECO:0000256" key="11">
    <source>
        <dbReference type="SAM" id="Phobius"/>
    </source>
</evidence>
<dbReference type="InterPro" id="IPR036097">
    <property type="entry name" value="HisK_dim/P_sf"/>
</dbReference>
<dbReference type="SUPFAM" id="SSF55874">
    <property type="entry name" value="ATPase domain of HSP90 chaperone/DNA topoisomerase II/histidine kinase"/>
    <property type="match status" value="1"/>
</dbReference>
<dbReference type="AlphaFoldDB" id="A0AAU8JSR9"/>
<evidence type="ECO:0000256" key="5">
    <source>
        <dbReference type="ARBA" id="ARBA00022679"/>
    </source>
</evidence>
<dbReference type="PANTHER" id="PTHR45436:SF5">
    <property type="entry name" value="SENSOR HISTIDINE KINASE TRCS"/>
    <property type="match status" value="1"/>
</dbReference>
<dbReference type="CDD" id="cd06225">
    <property type="entry name" value="HAMP"/>
    <property type="match status" value="1"/>
</dbReference>
<dbReference type="PROSITE" id="PS50109">
    <property type="entry name" value="HIS_KIN"/>
    <property type="match status" value="1"/>
</dbReference>
<feature type="domain" description="HAMP" evidence="13">
    <location>
        <begin position="107"/>
        <end position="160"/>
    </location>
</feature>
<dbReference type="Pfam" id="PF02518">
    <property type="entry name" value="HATPase_c"/>
    <property type="match status" value="1"/>
</dbReference>
<proteinExistence type="predicted"/>
<evidence type="ECO:0000256" key="10">
    <source>
        <dbReference type="ARBA" id="ARBA00023136"/>
    </source>
</evidence>
<name>A0AAU8JSR9_9ACTN</name>
<dbReference type="EMBL" id="CP159872">
    <property type="protein sequence ID" value="XCM78198.1"/>
    <property type="molecule type" value="Genomic_DNA"/>
</dbReference>
<dbReference type="InterPro" id="IPR003660">
    <property type="entry name" value="HAMP_dom"/>
</dbReference>
<organism evidence="14">
    <name type="scientific">Kitasatospora camelliae</name>
    <dbReference type="NCBI Taxonomy" id="3156397"/>
    <lineage>
        <taxon>Bacteria</taxon>
        <taxon>Bacillati</taxon>
        <taxon>Actinomycetota</taxon>
        <taxon>Actinomycetes</taxon>
        <taxon>Kitasatosporales</taxon>
        <taxon>Streptomycetaceae</taxon>
        <taxon>Kitasatospora</taxon>
    </lineage>
</organism>
<feature type="domain" description="Histidine kinase" evidence="12">
    <location>
        <begin position="168"/>
        <end position="380"/>
    </location>
</feature>
<evidence type="ECO:0000256" key="4">
    <source>
        <dbReference type="ARBA" id="ARBA00022553"/>
    </source>
</evidence>
<gene>
    <name evidence="14" type="ORF">ABWK59_04230</name>
</gene>
<dbReference type="InterPro" id="IPR004358">
    <property type="entry name" value="Sig_transdc_His_kin-like_C"/>
</dbReference>
<evidence type="ECO:0000256" key="7">
    <source>
        <dbReference type="ARBA" id="ARBA00022777"/>
    </source>
</evidence>
<dbReference type="EC" id="2.7.13.3" evidence="3"/>
<dbReference type="PRINTS" id="PR00344">
    <property type="entry name" value="BCTRLSENSOR"/>
</dbReference>
<reference evidence="14" key="1">
    <citation type="submission" date="2024-06" db="EMBL/GenBank/DDBJ databases">
        <title>The genome sequences of Kitasatospora sp. strain HUAS MG31.</title>
        <authorList>
            <person name="Mo P."/>
        </authorList>
    </citation>
    <scope>NUCLEOTIDE SEQUENCE</scope>
    <source>
        <strain evidence="14">HUAS MG31</strain>
    </source>
</reference>
<dbReference type="InterPro" id="IPR005467">
    <property type="entry name" value="His_kinase_dom"/>
</dbReference>
<dbReference type="Gene3D" id="1.10.287.130">
    <property type="match status" value="1"/>
</dbReference>
<dbReference type="Gene3D" id="6.10.340.10">
    <property type="match status" value="1"/>
</dbReference>
<dbReference type="GO" id="GO:0000155">
    <property type="term" value="F:phosphorelay sensor kinase activity"/>
    <property type="evidence" value="ECO:0007669"/>
    <property type="project" value="InterPro"/>
</dbReference>
<keyword evidence="10 11" id="KW-0472">Membrane</keyword>
<comment type="catalytic activity">
    <reaction evidence="1">
        <text>ATP + protein L-histidine = ADP + protein N-phospho-L-histidine.</text>
        <dbReference type="EC" id="2.7.13.3"/>
    </reaction>
</comment>
<keyword evidence="5" id="KW-0808">Transferase</keyword>
<keyword evidence="8 11" id="KW-1133">Transmembrane helix</keyword>
<evidence type="ECO:0000256" key="6">
    <source>
        <dbReference type="ARBA" id="ARBA00022692"/>
    </source>
</evidence>
<dbReference type="SMART" id="SM00388">
    <property type="entry name" value="HisKA"/>
    <property type="match status" value="1"/>
</dbReference>
<keyword evidence="6 11" id="KW-0812">Transmembrane</keyword>
<keyword evidence="4" id="KW-0597">Phosphoprotein</keyword>
<evidence type="ECO:0000256" key="2">
    <source>
        <dbReference type="ARBA" id="ARBA00004236"/>
    </source>
</evidence>
<dbReference type="CDD" id="cd00075">
    <property type="entry name" value="HATPase"/>
    <property type="match status" value="1"/>
</dbReference>
<dbReference type="KEGG" id="kcm:ABWK59_04230"/>
<feature type="transmembrane region" description="Helical" evidence="11">
    <location>
        <begin position="6"/>
        <end position="31"/>
    </location>
</feature>
<dbReference type="InterPro" id="IPR050428">
    <property type="entry name" value="TCS_sensor_his_kinase"/>
</dbReference>
<evidence type="ECO:0000256" key="1">
    <source>
        <dbReference type="ARBA" id="ARBA00000085"/>
    </source>
</evidence>
<dbReference type="Pfam" id="PF00512">
    <property type="entry name" value="HisKA"/>
    <property type="match status" value="1"/>
</dbReference>
<dbReference type="SMART" id="SM00304">
    <property type="entry name" value="HAMP"/>
    <property type="match status" value="1"/>
</dbReference>
<dbReference type="CDD" id="cd00082">
    <property type="entry name" value="HisKA"/>
    <property type="match status" value="1"/>
</dbReference>
<evidence type="ECO:0000259" key="12">
    <source>
        <dbReference type="PROSITE" id="PS50109"/>
    </source>
</evidence>
<evidence type="ECO:0000313" key="14">
    <source>
        <dbReference type="EMBL" id="XCM78198.1"/>
    </source>
</evidence>
<comment type="subcellular location">
    <subcellularLocation>
        <location evidence="2">Cell membrane</location>
    </subcellularLocation>
</comment>
<keyword evidence="7 14" id="KW-0418">Kinase</keyword>
<dbReference type="GO" id="GO:0005886">
    <property type="term" value="C:plasma membrane"/>
    <property type="evidence" value="ECO:0007669"/>
    <property type="project" value="UniProtKB-SubCell"/>
</dbReference>
<evidence type="ECO:0000259" key="13">
    <source>
        <dbReference type="PROSITE" id="PS50885"/>
    </source>
</evidence>
<evidence type="ECO:0000256" key="8">
    <source>
        <dbReference type="ARBA" id="ARBA00022989"/>
    </source>
</evidence>
<dbReference type="Pfam" id="PF00672">
    <property type="entry name" value="HAMP"/>
    <property type="match status" value="1"/>
</dbReference>
<protein>
    <recommendedName>
        <fullName evidence="3">histidine kinase</fullName>
        <ecNumber evidence="3">2.7.13.3</ecNumber>
    </recommendedName>
</protein>
<dbReference type="SUPFAM" id="SSF158472">
    <property type="entry name" value="HAMP domain-like"/>
    <property type="match status" value="1"/>
</dbReference>
<evidence type="ECO:0000256" key="9">
    <source>
        <dbReference type="ARBA" id="ARBA00023012"/>
    </source>
</evidence>
<dbReference type="SMART" id="SM00387">
    <property type="entry name" value="HATPase_c"/>
    <property type="match status" value="1"/>
</dbReference>
<dbReference type="RefSeq" id="WP_354637941.1">
    <property type="nucleotide sequence ID" value="NZ_CP159872.1"/>
</dbReference>
<dbReference type="Gene3D" id="3.30.565.10">
    <property type="entry name" value="Histidine kinase-like ATPase, C-terminal domain"/>
    <property type="match status" value="1"/>
</dbReference>
<dbReference type="InterPro" id="IPR036890">
    <property type="entry name" value="HATPase_C_sf"/>
</dbReference>
<dbReference type="PROSITE" id="PS50885">
    <property type="entry name" value="HAMP"/>
    <property type="match status" value="1"/>
</dbReference>